<keyword evidence="2" id="KW-1185">Reference proteome</keyword>
<protein>
    <submittedName>
        <fullName evidence="1">Uncharacterized protein</fullName>
    </submittedName>
</protein>
<name>A0AAD9AMR0_9PEZI</name>
<reference evidence="1" key="1">
    <citation type="submission" date="2023-01" db="EMBL/GenBank/DDBJ databases">
        <title>Colletotrichum chrysophilum M932 genome sequence.</title>
        <authorList>
            <person name="Baroncelli R."/>
        </authorList>
    </citation>
    <scope>NUCLEOTIDE SEQUENCE</scope>
    <source>
        <strain evidence="1">M932</strain>
    </source>
</reference>
<dbReference type="AlphaFoldDB" id="A0AAD9AMR0"/>
<sequence length="256" mass="29527">MIWELAASVRTSRPGLHFIPVSSVPQNPPPRPPKRLKYTQSYIGNTPYPVTVKDVDVSSIAGNGSEYFLDAGLWTACRDSREAMKKKWKEVKRQRGYCSIAFEFDSSWAFDPSKKTIAELRQTPGPRACFLNLLMDMTARSEDDGRGEAFETLSLVDRSVLRRPDCRKYWGERVFHAQNRKFGRVYDHSDVVRESPTSSMNALEFLNILKEEIPHLWVKIRCDIAVFARNSKLKSKPRPNHRPKRVKTGKVWVERI</sequence>
<gene>
    <name evidence="1" type="ORF">CCHR01_07643</name>
</gene>
<dbReference type="EMBL" id="JAQOWY010000136">
    <property type="protein sequence ID" value="KAK1849742.1"/>
    <property type="molecule type" value="Genomic_DNA"/>
</dbReference>
<accession>A0AAD9AMR0</accession>
<evidence type="ECO:0000313" key="1">
    <source>
        <dbReference type="EMBL" id="KAK1849742.1"/>
    </source>
</evidence>
<comment type="caution">
    <text evidence="1">The sequence shown here is derived from an EMBL/GenBank/DDBJ whole genome shotgun (WGS) entry which is preliminary data.</text>
</comment>
<proteinExistence type="predicted"/>
<evidence type="ECO:0000313" key="2">
    <source>
        <dbReference type="Proteomes" id="UP001243330"/>
    </source>
</evidence>
<dbReference type="Proteomes" id="UP001243330">
    <property type="component" value="Unassembled WGS sequence"/>
</dbReference>
<organism evidence="1 2">
    <name type="scientific">Colletotrichum chrysophilum</name>
    <dbReference type="NCBI Taxonomy" id="1836956"/>
    <lineage>
        <taxon>Eukaryota</taxon>
        <taxon>Fungi</taxon>
        <taxon>Dikarya</taxon>
        <taxon>Ascomycota</taxon>
        <taxon>Pezizomycotina</taxon>
        <taxon>Sordariomycetes</taxon>
        <taxon>Hypocreomycetidae</taxon>
        <taxon>Glomerellales</taxon>
        <taxon>Glomerellaceae</taxon>
        <taxon>Colletotrichum</taxon>
        <taxon>Colletotrichum gloeosporioides species complex</taxon>
    </lineage>
</organism>